<name>A0A0D0C3F7_9AGAM</name>
<dbReference type="GO" id="GO:0022857">
    <property type="term" value="F:transmembrane transporter activity"/>
    <property type="evidence" value="ECO:0007669"/>
    <property type="project" value="TreeGrafter"/>
</dbReference>
<sequence>MSSTLNTSSDTHQAERYPGASLKKKEMHGSKERMEDSVAPALTVAQETKFWRRIDLRVMPVVVLIFLFSSLDRGADVFIGNAKLDGLMTQLNLTGNKFNIALMVYFIPYILLEFPSNLVIQVVRPSR</sequence>
<dbReference type="InParanoid" id="A0A0D0C3F7"/>
<evidence type="ECO:0000256" key="6">
    <source>
        <dbReference type="SAM" id="MobiDB-lite"/>
    </source>
</evidence>
<reference evidence="8 9" key="1">
    <citation type="submission" date="2014-04" db="EMBL/GenBank/DDBJ databases">
        <authorList>
            <consortium name="DOE Joint Genome Institute"/>
            <person name="Kuo A."/>
            <person name="Kohler A."/>
            <person name="Jargeat P."/>
            <person name="Nagy L.G."/>
            <person name="Floudas D."/>
            <person name="Copeland A."/>
            <person name="Barry K.W."/>
            <person name="Cichocki N."/>
            <person name="Veneault-Fourrey C."/>
            <person name="LaButti K."/>
            <person name="Lindquist E.A."/>
            <person name="Lipzen A."/>
            <person name="Lundell T."/>
            <person name="Morin E."/>
            <person name="Murat C."/>
            <person name="Sun H."/>
            <person name="Tunlid A."/>
            <person name="Henrissat B."/>
            <person name="Grigoriev I.V."/>
            <person name="Hibbett D.S."/>
            <person name="Martin F."/>
            <person name="Nordberg H.P."/>
            <person name="Cantor M.N."/>
            <person name="Hua S.X."/>
        </authorList>
    </citation>
    <scope>NUCLEOTIDE SEQUENCE [LARGE SCALE GENOMIC DNA]</scope>
    <source>
        <strain evidence="8 9">Ve08.2h10</strain>
    </source>
</reference>
<evidence type="ECO:0000313" key="9">
    <source>
        <dbReference type="Proteomes" id="UP000054538"/>
    </source>
</evidence>
<keyword evidence="2" id="KW-0813">Transport</keyword>
<dbReference type="EMBL" id="KN826867">
    <property type="protein sequence ID" value="KIK77707.1"/>
    <property type="molecule type" value="Genomic_DNA"/>
</dbReference>
<feature type="compositionally biased region" description="Polar residues" evidence="6">
    <location>
        <begin position="1"/>
        <end position="11"/>
    </location>
</feature>
<dbReference type="AlphaFoldDB" id="A0A0D0C3F7"/>
<dbReference type="PANTHER" id="PTHR43791">
    <property type="entry name" value="PERMEASE-RELATED"/>
    <property type="match status" value="1"/>
</dbReference>
<dbReference type="HOGENOM" id="CLU_113836_1_0_1"/>
<dbReference type="GO" id="GO:0016020">
    <property type="term" value="C:membrane"/>
    <property type="evidence" value="ECO:0007669"/>
    <property type="project" value="UniProtKB-SubCell"/>
</dbReference>
<reference evidence="9" key="2">
    <citation type="submission" date="2015-01" db="EMBL/GenBank/DDBJ databases">
        <title>Evolutionary Origins and Diversification of the Mycorrhizal Mutualists.</title>
        <authorList>
            <consortium name="DOE Joint Genome Institute"/>
            <consortium name="Mycorrhizal Genomics Consortium"/>
            <person name="Kohler A."/>
            <person name="Kuo A."/>
            <person name="Nagy L.G."/>
            <person name="Floudas D."/>
            <person name="Copeland A."/>
            <person name="Barry K.W."/>
            <person name="Cichocki N."/>
            <person name="Veneault-Fourrey C."/>
            <person name="LaButti K."/>
            <person name="Lindquist E.A."/>
            <person name="Lipzen A."/>
            <person name="Lundell T."/>
            <person name="Morin E."/>
            <person name="Murat C."/>
            <person name="Riley R."/>
            <person name="Ohm R."/>
            <person name="Sun H."/>
            <person name="Tunlid A."/>
            <person name="Henrissat B."/>
            <person name="Grigoriev I.V."/>
            <person name="Hibbett D.S."/>
            <person name="Martin F."/>
        </authorList>
    </citation>
    <scope>NUCLEOTIDE SEQUENCE [LARGE SCALE GENOMIC DNA]</scope>
    <source>
        <strain evidence="9">Ve08.2h10</strain>
    </source>
</reference>
<feature type="transmembrane region" description="Helical" evidence="7">
    <location>
        <begin position="58"/>
        <end position="80"/>
    </location>
</feature>
<evidence type="ECO:0000256" key="4">
    <source>
        <dbReference type="ARBA" id="ARBA00022989"/>
    </source>
</evidence>
<accession>A0A0D0C3F7</accession>
<evidence type="ECO:0000256" key="7">
    <source>
        <dbReference type="SAM" id="Phobius"/>
    </source>
</evidence>
<keyword evidence="4 7" id="KW-1133">Transmembrane helix</keyword>
<evidence type="ECO:0008006" key="10">
    <source>
        <dbReference type="Google" id="ProtNLM"/>
    </source>
</evidence>
<feature type="compositionally biased region" description="Basic and acidic residues" evidence="6">
    <location>
        <begin position="23"/>
        <end position="34"/>
    </location>
</feature>
<evidence type="ECO:0000256" key="2">
    <source>
        <dbReference type="ARBA" id="ARBA00022448"/>
    </source>
</evidence>
<keyword evidence="9" id="KW-1185">Reference proteome</keyword>
<dbReference type="Proteomes" id="UP000054538">
    <property type="component" value="Unassembled WGS sequence"/>
</dbReference>
<dbReference type="PANTHER" id="PTHR43791:SF18">
    <property type="entry name" value="NICOTINIC ACID TRANSPORTER TNA1, PUTATIVE (AFU_ORTHOLOGUE AFUA_3G03820)-RELATED"/>
    <property type="match status" value="1"/>
</dbReference>
<evidence type="ECO:0000256" key="3">
    <source>
        <dbReference type="ARBA" id="ARBA00022692"/>
    </source>
</evidence>
<organism evidence="8 9">
    <name type="scientific">Paxillus rubicundulus Ve08.2h10</name>
    <dbReference type="NCBI Taxonomy" id="930991"/>
    <lineage>
        <taxon>Eukaryota</taxon>
        <taxon>Fungi</taxon>
        <taxon>Dikarya</taxon>
        <taxon>Basidiomycota</taxon>
        <taxon>Agaricomycotina</taxon>
        <taxon>Agaricomycetes</taxon>
        <taxon>Agaricomycetidae</taxon>
        <taxon>Boletales</taxon>
        <taxon>Paxilineae</taxon>
        <taxon>Paxillaceae</taxon>
        <taxon>Paxillus</taxon>
    </lineage>
</organism>
<keyword evidence="5 7" id="KW-0472">Membrane</keyword>
<feature type="region of interest" description="Disordered" evidence="6">
    <location>
        <begin position="1"/>
        <end position="34"/>
    </location>
</feature>
<evidence type="ECO:0000256" key="5">
    <source>
        <dbReference type="ARBA" id="ARBA00023136"/>
    </source>
</evidence>
<dbReference type="InterPro" id="IPR036259">
    <property type="entry name" value="MFS_trans_sf"/>
</dbReference>
<proteinExistence type="predicted"/>
<evidence type="ECO:0000256" key="1">
    <source>
        <dbReference type="ARBA" id="ARBA00004141"/>
    </source>
</evidence>
<protein>
    <recommendedName>
        <fullName evidence="10">Major facilitator superfamily (MFS) profile domain-containing protein</fullName>
    </recommendedName>
</protein>
<evidence type="ECO:0000313" key="8">
    <source>
        <dbReference type="EMBL" id="KIK77707.1"/>
    </source>
</evidence>
<dbReference type="OrthoDB" id="3055650at2759"/>
<gene>
    <name evidence="8" type="ORF">PAXRUDRAFT_165975</name>
</gene>
<dbReference type="Gene3D" id="1.20.1250.20">
    <property type="entry name" value="MFS general substrate transporter like domains"/>
    <property type="match status" value="1"/>
</dbReference>
<comment type="subcellular location">
    <subcellularLocation>
        <location evidence="1">Membrane</location>
        <topology evidence="1">Multi-pass membrane protein</topology>
    </subcellularLocation>
</comment>
<feature type="transmembrane region" description="Helical" evidence="7">
    <location>
        <begin position="100"/>
        <end position="120"/>
    </location>
</feature>
<dbReference type="STRING" id="930991.A0A0D0C3F7"/>
<keyword evidence="3 7" id="KW-0812">Transmembrane</keyword>
<dbReference type="SUPFAM" id="SSF103473">
    <property type="entry name" value="MFS general substrate transporter"/>
    <property type="match status" value="1"/>
</dbReference>